<dbReference type="InParanoid" id="A0A251V9F2"/>
<name>A0A251V9F2_HELAN</name>
<dbReference type="Gramene" id="mRNA:HanXRQr2_Chr03g0129471">
    <property type="protein sequence ID" value="mRNA:HanXRQr2_Chr03g0129471"/>
    <property type="gene ID" value="HanXRQr2_Chr03g0129471"/>
</dbReference>
<dbReference type="EMBL" id="MNCJ02000318">
    <property type="protein sequence ID" value="KAF5816001.1"/>
    <property type="molecule type" value="Genomic_DNA"/>
</dbReference>
<organism evidence="2 3">
    <name type="scientific">Helianthus annuus</name>
    <name type="common">Common sunflower</name>
    <dbReference type="NCBI Taxonomy" id="4232"/>
    <lineage>
        <taxon>Eukaryota</taxon>
        <taxon>Viridiplantae</taxon>
        <taxon>Streptophyta</taxon>
        <taxon>Embryophyta</taxon>
        <taxon>Tracheophyta</taxon>
        <taxon>Spermatophyta</taxon>
        <taxon>Magnoliopsida</taxon>
        <taxon>eudicotyledons</taxon>
        <taxon>Gunneridae</taxon>
        <taxon>Pentapetalae</taxon>
        <taxon>asterids</taxon>
        <taxon>campanulids</taxon>
        <taxon>Asterales</taxon>
        <taxon>Asteraceae</taxon>
        <taxon>Asteroideae</taxon>
        <taxon>Heliantheae alliance</taxon>
        <taxon>Heliantheae</taxon>
        <taxon>Helianthus</taxon>
    </lineage>
</organism>
<gene>
    <name evidence="2" type="ORF">HannXRQ_Chr03g0084351</name>
    <name evidence="1" type="ORF">HanXRQr2_Chr03g0129471</name>
</gene>
<reference evidence="2" key="2">
    <citation type="submission" date="2017-02" db="EMBL/GenBank/DDBJ databases">
        <title>Sunflower complete genome.</title>
        <authorList>
            <person name="Langlade N."/>
            <person name="Munos S."/>
        </authorList>
    </citation>
    <scope>NUCLEOTIDE SEQUENCE [LARGE SCALE GENOMIC DNA]</scope>
    <source>
        <tissue evidence="2">Leaves</tissue>
    </source>
</reference>
<reference evidence="1" key="3">
    <citation type="submission" date="2020-06" db="EMBL/GenBank/DDBJ databases">
        <title>Helianthus annuus Genome sequencing and assembly Release 2.</title>
        <authorList>
            <person name="Gouzy J."/>
            <person name="Langlade N."/>
            <person name="Munos S."/>
        </authorList>
    </citation>
    <scope>NUCLEOTIDE SEQUENCE</scope>
    <source>
        <tissue evidence="1">Leaves</tissue>
    </source>
</reference>
<evidence type="ECO:0000313" key="1">
    <source>
        <dbReference type="EMBL" id="KAF5816001.1"/>
    </source>
</evidence>
<accession>A0A251V9F2</accession>
<sequence length="65" mass="7527">MLPSSSKHIGLNKTNRFHVIITKIYIVSILLLIDSESSSLLTNIKIRSSSINQDKRLRWTLKEFK</sequence>
<evidence type="ECO:0000313" key="3">
    <source>
        <dbReference type="Proteomes" id="UP000215914"/>
    </source>
</evidence>
<dbReference type="EMBL" id="CM007892">
    <property type="protein sequence ID" value="OTG32230.1"/>
    <property type="molecule type" value="Genomic_DNA"/>
</dbReference>
<evidence type="ECO:0000313" key="2">
    <source>
        <dbReference type="EMBL" id="OTG32230.1"/>
    </source>
</evidence>
<dbReference type="AlphaFoldDB" id="A0A251V9F2"/>
<dbReference type="Proteomes" id="UP000215914">
    <property type="component" value="Chromosome 3"/>
</dbReference>
<reference evidence="1 3" key="1">
    <citation type="journal article" date="2017" name="Nature">
        <title>The sunflower genome provides insights into oil metabolism, flowering and Asterid evolution.</title>
        <authorList>
            <person name="Badouin H."/>
            <person name="Gouzy J."/>
            <person name="Grassa C.J."/>
            <person name="Murat F."/>
            <person name="Staton S.E."/>
            <person name="Cottret L."/>
            <person name="Lelandais-Briere C."/>
            <person name="Owens G.L."/>
            <person name="Carrere S."/>
            <person name="Mayjonade B."/>
            <person name="Legrand L."/>
            <person name="Gill N."/>
            <person name="Kane N.C."/>
            <person name="Bowers J.E."/>
            <person name="Hubner S."/>
            <person name="Bellec A."/>
            <person name="Berard A."/>
            <person name="Berges H."/>
            <person name="Blanchet N."/>
            <person name="Boniface M.C."/>
            <person name="Brunel D."/>
            <person name="Catrice O."/>
            <person name="Chaidir N."/>
            <person name="Claudel C."/>
            <person name="Donnadieu C."/>
            <person name="Faraut T."/>
            <person name="Fievet G."/>
            <person name="Helmstetter N."/>
            <person name="King M."/>
            <person name="Knapp S.J."/>
            <person name="Lai Z."/>
            <person name="Le Paslier M.C."/>
            <person name="Lippi Y."/>
            <person name="Lorenzon L."/>
            <person name="Mandel J.R."/>
            <person name="Marage G."/>
            <person name="Marchand G."/>
            <person name="Marquand E."/>
            <person name="Bret-Mestries E."/>
            <person name="Morien E."/>
            <person name="Nambeesan S."/>
            <person name="Nguyen T."/>
            <person name="Pegot-Espagnet P."/>
            <person name="Pouilly N."/>
            <person name="Raftis F."/>
            <person name="Sallet E."/>
            <person name="Schiex T."/>
            <person name="Thomas J."/>
            <person name="Vandecasteele C."/>
            <person name="Vares D."/>
            <person name="Vear F."/>
            <person name="Vautrin S."/>
            <person name="Crespi M."/>
            <person name="Mangin B."/>
            <person name="Burke J.M."/>
            <person name="Salse J."/>
            <person name="Munos S."/>
            <person name="Vincourt P."/>
            <person name="Rieseberg L.H."/>
            <person name="Langlade N.B."/>
        </authorList>
    </citation>
    <scope>NUCLEOTIDE SEQUENCE [LARGE SCALE GENOMIC DNA]</scope>
    <source>
        <strain evidence="3">cv. SF193</strain>
        <tissue evidence="1">Leaves</tissue>
    </source>
</reference>
<protein>
    <submittedName>
        <fullName evidence="2">Uncharacterized protein</fullName>
    </submittedName>
</protein>
<keyword evidence="3" id="KW-1185">Reference proteome</keyword>
<proteinExistence type="predicted"/>